<feature type="region of interest" description="Disordered" evidence="1">
    <location>
        <begin position="140"/>
        <end position="292"/>
    </location>
</feature>
<evidence type="ECO:0000256" key="1">
    <source>
        <dbReference type="SAM" id="MobiDB-lite"/>
    </source>
</evidence>
<feature type="compositionally biased region" description="Polar residues" evidence="1">
    <location>
        <begin position="242"/>
        <end position="253"/>
    </location>
</feature>
<sequence>MALLEEILKELGLLTEISTQNDQMIIDAIKKMRRARIVYNDQEHDYRGKRTRYILPVAYGISKSGNPVIRAFQTAGSTKRGNGKWKFFRLDRIISWSNSTRSFKRFAEFLKSQNLNLNWDDGMTKIFALSPICNQNNLIPQTTNPIDDKPITPNDVTPSVNIGRKEGTKEIPQQQNYNSQQATNIDNKPQPNYNLDKLTAPDTKPISQDDIQGTSTQSQQVKLQPTNQQQQPSQTAPVSQSDIEQQTPNSEGSNETDKSGENMLTQSFKDMMNRMDNLYRDEDEKDNDLNNR</sequence>
<dbReference type="PROSITE" id="PS52050">
    <property type="entry name" value="WYL"/>
    <property type="match status" value="1"/>
</dbReference>
<proteinExistence type="predicted"/>
<dbReference type="EMBL" id="JADIND010000199">
    <property type="protein sequence ID" value="MBO8431495.1"/>
    <property type="molecule type" value="Genomic_DNA"/>
</dbReference>
<organism evidence="2 3">
    <name type="scientific">Candidatus Scatousia excrementipullorum</name>
    <dbReference type="NCBI Taxonomy" id="2840936"/>
    <lineage>
        <taxon>Bacteria</taxon>
        <taxon>Candidatus Scatousia</taxon>
    </lineage>
</organism>
<name>A0A9D9GYA1_9BACT</name>
<gene>
    <name evidence="2" type="ORF">IAC76_08920</name>
</gene>
<feature type="compositionally biased region" description="Polar residues" evidence="1">
    <location>
        <begin position="205"/>
        <end position="218"/>
    </location>
</feature>
<reference evidence="2" key="1">
    <citation type="submission" date="2020-10" db="EMBL/GenBank/DDBJ databases">
        <authorList>
            <person name="Gilroy R."/>
        </authorList>
    </citation>
    <scope>NUCLEOTIDE SEQUENCE</scope>
    <source>
        <strain evidence="2">10192</strain>
    </source>
</reference>
<accession>A0A9D9GYA1</accession>
<evidence type="ECO:0000313" key="3">
    <source>
        <dbReference type="Proteomes" id="UP000823632"/>
    </source>
</evidence>
<feature type="compositionally biased region" description="Basic and acidic residues" evidence="1">
    <location>
        <begin position="271"/>
        <end position="292"/>
    </location>
</feature>
<evidence type="ECO:0000313" key="2">
    <source>
        <dbReference type="EMBL" id="MBO8431495.1"/>
    </source>
</evidence>
<comment type="caution">
    <text evidence="2">The sequence shown here is derived from an EMBL/GenBank/DDBJ whole genome shotgun (WGS) entry which is preliminary data.</text>
</comment>
<reference evidence="2" key="2">
    <citation type="journal article" date="2021" name="PeerJ">
        <title>Extensive microbial diversity within the chicken gut microbiome revealed by metagenomics and culture.</title>
        <authorList>
            <person name="Gilroy R."/>
            <person name="Ravi A."/>
            <person name="Getino M."/>
            <person name="Pursley I."/>
            <person name="Horton D.L."/>
            <person name="Alikhan N.F."/>
            <person name="Baker D."/>
            <person name="Gharbi K."/>
            <person name="Hall N."/>
            <person name="Watson M."/>
            <person name="Adriaenssens E.M."/>
            <person name="Foster-Nyarko E."/>
            <person name="Jarju S."/>
            <person name="Secka A."/>
            <person name="Antonio M."/>
            <person name="Oren A."/>
            <person name="Chaudhuri R.R."/>
            <person name="La Ragione R."/>
            <person name="Hildebrand F."/>
            <person name="Pallen M.J."/>
        </authorList>
    </citation>
    <scope>NUCLEOTIDE SEQUENCE</scope>
    <source>
        <strain evidence="2">10192</strain>
    </source>
</reference>
<protein>
    <submittedName>
        <fullName evidence="2">Uncharacterized protein</fullName>
    </submittedName>
</protein>
<dbReference type="AlphaFoldDB" id="A0A9D9GYA1"/>
<dbReference type="Proteomes" id="UP000823632">
    <property type="component" value="Unassembled WGS sequence"/>
</dbReference>
<feature type="compositionally biased region" description="Polar residues" evidence="1">
    <location>
        <begin position="171"/>
        <end position="193"/>
    </location>
</feature>
<feature type="compositionally biased region" description="Low complexity" evidence="1">
    <location>
        <begin position="219"/>
        <end position="241"/>
    </location>
</feature>